<proteinExistence type="inferred from homology"/>
<feature type="domain" description="DNA replication/recombination mediator RecO N-terminal" evidence="9">
    <location>
        <begin position="8"/>
        <end position="78"/>
    </location>
</feature>
<dbReference type="InterPro" id="IPR012340">
    <property type="entry name" value="NA-bd_OB-fold"/>
</dbReference>
<evidence type="ECO:0000256" key="7">
    <source>
        <dbReference type="ARBA" id="ARBA00033409"/>
    </source>
</evidence>
<dbReference type="SUPFAM" id="SSF57863">
    <property type="entry name" value="ArfGap/RecO-like zinc finger"/>
    <property type="match status" value="1"/>
</dbReference>
<dbReference type="AlphaFoldDB" id="K4KFM1"/>
<keyword evidence="6 8" id="KW-0234">DNA repair</keyword>
<dbReference type="NCBIfam" id="TIGR00613">
    <property type="entry name" value="reco"/>
    <property type="match status" value="1"/>
</dbReference>
<dbReference type="Proteomes" id="UP000000466">
    <property type="component" value="Chromosome"/>
</dbReference>
<dbReference type="Gene3D" id="2.40.50.140">
    <property type="entry name" value="Nucleic acid-binding proteins"/>
    <property type="match status" value="1"/>
</dbReference>
<dbReference type="eggNOG" id="COG1381">
    <property type="taxonomic scope" value="Bacteria"/>
</dbReference>
<name>K4KFM1_SIMAS</name>
<dbReference type="InterPro" id="IPR042242">
    <property type="entry name" value="RecO_C"/>
</dbReference>
<gene>
    <name evidence="8 10" type="primary">recO</name>
    <name evidence="10" type="ordered locus">M5M_03315</name>
</gene>
<evidence type="ECO:0000313" key="11">
    <source>
        <dbReference type="Proteomes" id="UP000000466"/>
    </source>
</evidence>
<organism evidence="10 11">
    <name type="scientific">Simiduia agarivorans (strain DSM 21679 / JCM 13881 / BCRC 17597 / SA1)</name>
    <dbReference type="NCBI Taxonomy" id="1117647"/>
    <lineage>
        <taxon>Bacteria</taxon>
        <taxon>Pseudomonadati</taxon>
        <taxon>Pseudomonadota</taxon>
        <taxon>Gammaproteobacteria</taxon>
        <taxon>Cellvibrionales</taxon>
        <taxon>Cellvibrionaceae</taxon>
        <taxon>Simiduia</taxon>
    </lineage>
</organism>
<comment type="similarity">
    <text evidence="2 8">Belongs to the RecO family.</text>
</comment>
<dbReference type="PANTHER" id="PTHR33991">
    <property type="entry name" value="DNA REPAIR PROTEIN RECO"/>
    <property type="match status" value="1"/>
</dbReference>
<dbReference type="Pfam" id="PF02565">
    <property type="entry name" value="RecO_C"/>
    <property type="match status" value="1"/>
</dbReference>
<dbReference type="InterPro" id="IPR037278">
    <property type="entry name" value="ARFGAP/RecO"/>
</dbReference>
<dbReference type="InterPro" id="IPR003717">
    <property type="entry name" value="RecO"/>
</dbReference>
<dbReference type="HOGENOM" id="CLU_066645_1_0_6"/>
<keyword evidence="11" id="KW-1185">Reference proteome</keyword>
<dbReference type="GO" id="GO:0006302">
    <property type="term" value="P:double-strand break repair"/>
    <property type="evidence" value="ECO:0007669"/>
    <property type="project" value="TreeGrafter"/>
</dbReference>
<dbReference type="PANTHER" id="PTHR33991:SF1">
    <property type="entry name" value="DNA REPAIR PROTEIN RECO"/>
    <property type="match status" value="1"/>
</dbReference>
<dbReference type="Pfam" id="PF11967">
    <property type="entry name" value="RecO_N"/>
    <property type="match status" value="1"/>
</dbReference>
<accession>K4KFM1</accession>
<dbReference type="SUPFAM" id="SSF50249">
    <property type="entry name" value="Nucleic acid-binding proteins"/>
    <property type="match status" value="1"/>
</dbReference>
<keyword evidence="4 8" id="KW-0227">DNA damage</keyword>
<evidence type="ECO:0000259" key="9">
    <source>
        <dbReference type="Pfam" id="PF11967"/>
    </source>
</evidence>
<reference evidence="10 11" key="1">
    <citation type="journal article" date="2013" name="Genome Announc.">
        <title>Complete genome sequence of Simiduia agarivorans SA1(T), a marine bacterium able to degrade a variety of polysaccharides.</title>
        <authorList>
            <person name="Lin S.Y."/>
            <person name="Shieh W.Y."/>
            <person name="Chen J.S."/>
            <person name="Tang S.L."/>
        </authorList>
    </citation>
    <scope>NUCLEOTIDE SEQUENCE [LARGE SCALE GENOMIC DNA]</scope>
    <source>
        <strain evidence="11">DSM 21679 / JCM 13881 / BCRC 17597 / SA1</strain>
    </source>
</reference>
<keyword evidence="5 8" id="KW-0233">DNA recombination</keyword>
<evidence type="ECO:0000256" key="2">
    <source>
        <dbReference type="ARBA" id="ARBA00007452"/>
    </source>
</evidence>
<dbReference type="GO" id="GO:0006310">
    <property type="term" value="P:DNA recombination"/>
    <property type="evidence" value="ECO:0007669"/>
    <property type="project" value="UniProtKB-UniRule"/>
</dbReference>
<dbReference type="RefSeq" id="WP_015046047.1">
    <property type="nucleotide sequence ID" value="NC_018868.3"/>
</dbReference>
<evidence type="ECO:0000256" key="8">
    <source>
        <dbReference type="HAMAP-Rule" id="MF_00201"/>
    </source>
</evidence>
<sequence length="237" mass="26383">MIVLDGEPAFVLHSRHYGETSLIVDLFTRSHGRLAAYARGARKRSKKSASNPLAPFIPLIVSTQGRGALKSLTMIDAVATPFKLSGRCLYCGLYLNELLMRVLPEQESQETIFQSYMQLIGRLANIDDRELPAHELYLRRFEWQLIQAAGVSFSLEQEADTQRPLVPGQRYAYRHGLGLVAAEIDAENAVGGDAILNFLSAPELTEAARTDLKRFMRQVLAPLLGRKPLASRALFSQ</sequence>
<evidence type="ECO:0000313" key="10">
    <source>
        <dbReference type="EMBL" id="AFU97874.1"/>
    </source>
</evidence>
<evidence type="ECO:0000256" key="4">
    <source>
        <dbReference type="ARBA" id="ARBA00022763"/>
    </source>
</evidence>
<dbReference type="Gene3D" id="1.20.1440.120">
    <property type="entry name" value="Recombination protein O, C-terminal domain"/>
    <property type="match status" value="1"/>
</dbReference>
<dbReference type="EMBL" id="CP003746">
    <property type="protein sequence ID" value="AFU97874.1"/>
    <property type="molecule type" value="Genomic_DNA"/>
</dbReference>
<evidence type="ECO:0000256" key="6">
    <source>
        <dbReference type="ARBA" id="ARBA00023204"/>
    </source>
</evidence>
<protein>
    <recommendedName>
        <fullName evidence="3 8">DNA repair protein RecO</fullName>
    </recommendedName>
    <alternativeName>
        <fullName evidence="7 8">Recombination protein O</fullName>
    </alternativeName>
</protein>
<dbReference type="InterPro" id="IPR022572">
    <property type="entry name" value="DNA_rep/recomb_RecO_N"/>
</dbReference>
<evidence type="ECO:0000256" key="1">
    <source>
        <dbReference type="ARBA" id="ARBA00003065"/>
    </source>
</evidence>
<dbReference type="GO" id="GO:0043590">
    <property type="term" value="C:bacterial nucleoid"/>
    <property type="evidence" value="ECO:0007669"/>
    <property type="project" value="TreeGrafter"/>
</dbReference>
<evidence type="ECO:0000256" key="3">
    <source>
        <dbReference type="ARBA" id="ARBA00021310"/>
    </source>
</evidence>
<dbReference type="HAMAP" id="MF_00201">
    <property type="entry name" value="RecO"/>
    <property type="match status" value="1"/>
</dbReference>
<dbReference type="STRING" id="1117647.M5M_03315"/>
<dbReference type="KEGG" id="saga:M5M_03315"/>
<dbReference type="OrthoDB" id="9804792at2"/>
<comment type="function">
    <text evidence="1 8">Involved in DNA repair and RecF pathway recombination.</text>
</comment>
<evidence type="ECO:0000256" key="5">
    <source>
        <dbReference type="ARBA" id="ARBA00023172"/>
    </source>
</evidence>